<evidence type="ECO:0000313" key="7">
    <source>
        <dbReference type="EMBL" id="RAR86087.1"/>
    </source>
</evidence>
<protein>
    <recommendedName>
        <fullName evidence="6">Lysozyme</fullName>
        <ecNumber evidence="6">3.2.1.17</ecNumber>
    </recommendedName>
</protein>
<sequence>MDKRLAIATLALSATGLVYIAQREGYSDQAYPDPAHGTKVPTVGFGTTAGVKMGDKTTPVRALVRLRADATEYEVALKRCISAPMYQYEWDAFVGLAYNVGTPSVCKNNDRTGPSTIVQRLQVGDYPGACNAILLYDRAGPVKKPEDRCSHPDNRTCRGVWTDRQRLRAMCLGEPMP</sequence>
<keyword evidence="5 6" id="KW-0326">Glycosidase</keyword>
<dbReference type="AlphaFoldDB" id="A0A328ZT96"/>
<dbReference type="PANTHER" id="PTHR38107">
    <property type="match status" value="1"/>
</dbReference>
<dbReference type="OrthoDB" id="8141296at2"/>
<evidence type="ECO:0000256" key="2">
    <source>
        <dbReference type="ARBA" id="ARBA00022529"/>
    </source>
</evidence>
<comment type="catalytic activity">
    <reaction evidence="1 6">
        <text>Hydrolysis of (1-&gt;4)-beta-linkages between N-acetylmuramic acid and N-acetyl-D-glucosamine residues in a peptidoglycan and between N-acetyl-D-glucosamine residues in chitodextrins.</text>
        <dbReference type="EC" id="3.2.1.17"/>
    </reaction>
</comment>
<dbReference type="Gene3D" id="1.10.530.40">
    <property type="match status" value="1"/>
</dbReference>
<comment type="similarity">
    <text evidence="6">Belongs to the glycosyl hydrolase 24 family.</text>
</comment>
<evidence type="ECO:0000256" key="4">
    <source>
        <dbReference type="ARBA" id="ARBA00022801"/>
    </source>
</evidence>
<dbReference type="InterPro" id="IPR002196">
    <property type="entry name" value="Glyco_hydro_24"/>
</dbReference>
<dbReference type="GO" id="GO:0009253">
    <property type="term" value="P:peptidoglycan catabolic process"/>
    <property type="evidence" value="ECO:0007669"/>
    <property type="project" value="InterPro"/>
</dbReference>
<evidence type="ECO:0000256" key="5">
    <source>
        <dbReference type="ARBA" id="ARBA00023295"/>
    </source>
</evidence>
<dbReference type="RefSeq" id="WP_111875458.1">
    <property type="nucleotide sequence ID" value="NZ_CBCSGC010000002.1"/>
</dbReference>
<dbReference type="GO" id="GO:0003796">
    <property type="term" value="F:lysozyme activity"/>
    <property type="evidence" value="ECO:0007669"/>
    <property type="project" value="UniProtKB-EC"/>
</dbReference>
<keyword evidence="8" id="KW-1185">Reference proteome</keyword>
<dbReference type="EMBL" id="QLTA01000002">
    <property type="protein sequence ID" value="RAR86087.1"/>
    <property type="molecule type" value="Genomic_DNA"/>
</dbReference>
<dbReference type="GO" id="GO:0042742">
    <property type="term" value="P:defense response to bacterium"/>
    <property type="evidence" value="ECO:0007669"/>
    <property type="project" value="UniProtKB-KW"/>
</dbReference>
<dbReference type="EC" id="3.2.1.17" evidence="6"/>
<dbReference type="GO" id="GO:0031640">
    <property type="term" value="P:killing of cells of another organism"/>
    <property type="evidence" value="ECO:0007669"/>
    <property type="project" value="UniProtKB-KW"/>
</dbReference>
<dbReference type="PANTHER" id="PTHR38107:SF3">
    <property type="entry name" value="LYSOZYME RRRD-RELATED"/>
    <property type="match status" value="1"/>
</dbReference>
<reference evidence="7 8" key="1">
    <citation type="submission" date="2018-06" db="EMBL/GenBank/DDBJ databases">
        <title>Genomic Encyclopedia of Archaeal and Bacterial Type Strains, Phase II (KMG-II): from individual species to whole genera.</title>
        <authorList>
            <person name="Goeker M."/>
        </authorList>
    </citation>
    <scope>NUCLEOTIDE SEQUENCE [LARGE SCALE GENOMIC DNA]</scope>
    <source>
        <strain evidence="7 8">CFPB 3232</strain>
    </source>
</reference>
<dbReference type="CDD" id="cd16901">
    <property type="entry name" value="lyz_P1"/>
    <property type="match status" value="1"/>
</dbReference>
<name>A0A328ZT96_9BURK</name>
<dbReference type="SUPFAM" id="SSF53955">
    <property type="entry name" value="Lysozyme-like"/>
    <property type="match status" value="1"/>
</dbReference>
<comment type="caution">
    <text evidence="7">The sequence shown here is derived from an EMBL/GenBank/DDBJ whole genome shotgun (WGS) entry which is preliminary data.</text>
</comment>
<evidence type="ECO:0000313" key="8">
    <source>
        <dbReference type="Proteomes" id="UP000248856"/>
    </source>
</evidence>
<keyword evidence="2 6" id="KW-0929">Antimicrobial</keyword>
<dbReference type="HAMAP" id="MF_04110">
    <property type="entry name" value="ENDOLYSIN_T4"/>
    <property type="match status" value="1"/>
</dbReference>
<evidence type="ECO:0000256" key="6">
    <source>
        <dbReference type="RuleBase" id="RU003788"/>
    </source>
</evidence>
<dbReference type="InterPro" id="IPR023347">
    <property type="entry name" value="Lysozyme_dom_sf"/>
</dbReference>
<organism evidence="7 8">
    <name type="scientific">Paracidovorax anthurii</name>
    <dbReference type="NCBI Taxonomy" id="78229"/>
    <lineage>
        <taxon>Bacteria</taxon>
        <taxon>Pseudomonadati</taxon>
        <taxon>Pseudomonadota</taxon>
        <taxon>Betaproteobacteria</taxon>
        <taxon>Burkholderiales</taxon>
        <taxon>Comamonadaceae</taxon>
        <taxon>Paracidovorax</taxon>
    </lineage>
</organism>
<dbReference type="InterPro" id="IPR023346">
    <property type="entry name" value="Lysozyme-like_dom_sf"/>
</dbReference>
<dbReference type="GO" id="GO:0016998">
    <property type="term" value="P:cell wall macromolecule catabolic process"/>
    <property type="evidence" value="ECO:0007669"/>
    <property type="project" value="InterPro"/>
</dbReference>
<evidence type="ECO:0000256" key="1">
    <source>
        <dbReference type="ARBA" id="ARBA00000632"/>
    </source>
</evidence>
<keyword evidence="4 6" id="KW-0378">Hydrolase</keyword>
<proteinExistence type="inferred from homology"/>
<dbReference type="Pfam" id="PF00959">
    <property type="entry name" value="Phage_lysozyme"/>
    <property type="match status" value="1"/>
</dbReference>
<dbReference type="InterPro" id="IPR034690">
    <property type="entry name" value="Endolysin_T4_type"/>
</dbReference>
<evidence type="ECO:0000256" key="3">
    <source>
        <dbReference type="ARBA" id="ARBA00022638"/>
    </source>
</evidence>
<gene>
    <name evidence="7" type="ORF">AX018_100248</name>
</gene>
<dbReference type="Proteomes" id="UP000248856">
    <property type="component" value="Unassembled WGS sequence"/>
</dbReference>
<accession>A0A328ZT96</accession>
<keyword evidence="3 6" id="KW-0081">Bacteriolytic enzyme</keyword>
<dbReference type="InterPro" id="IPR051018">
    <property type="entry name" value="Bacteriophage_GH24"/>
</dbReference>